<proteinExistence type="predicted"/>
<dbReference type="GO" id="GO:0009190">
    <property type="term" value="P:cyclic nucleotide biosynthetic process"/>
    <property type="evidence" value="ECO:0007669"/>
    <property type="project" value="InterPro"/>
</dbReference>
<sequence length="2830" mass="320585">MDSLGAEVTGRRSLLNGLVTAATRSWRHGLQTNGHNSNAVVFPTISTSVNNNPTCRTSTTDYIAEDQRRRDQQQRQQEHRLNLLWYGGDTMQHPQQTPSVLFELNNRYQSPDDWEKQPLRQRRRKSQQLLHQQNNKKRSTLPTSPIVWALLLYTMYSVAMAAVYYIYDMKSGSGWIWLREIDNCGLFKWLCHLQPTWYFIGQAFCAVIIGYVWYQWQNRQRWCFYMLIVLFITAVLPSVPLTEVFGDKSVDKITKSPVENSTDRRNQLLLQLNYYNSEDFYENQLALYEGLWQISFFIFVSYCLVFPTSIDGQSDKEQSETINGHNDNKKNIEDNFKEDRHISIVVLLFAIVTSIGHITLNTFIGYQQQRRLVNNSSMAAIQQLIANIVVLACINLAGWLLRQSIIQDRTEIRSYEGNSRVDGKHTYFRLALRRQADKLNQLLTSLIPRRVFLEMKHDIVADAARSFNTICSSNGNSHQDKAQLQSHQQEIPLKTNNIMSKMYLKEYENVSVVFANVTGFWDNAPLFVTNNNFGSQMSTQLITLIDQLLANLFRKLAYRNRCLPMRLLGHRMYFIAGLPDEESYGYDEDEHKNAGWMMNDNGHARNAIQMGLDLIDAVNTVVRDVSRCHNTSKINLNVRVGVHSGRVACGVLGFTGDTDIRPNSGSRWQYGVWGHDVRIASYIENCGRPGLVHVSRATVSQITKKGSVNTAVNNLPPGVNLHNNTTNYQTDSKGHFNEYSFERSHEEEKNHFLRHHNIDTYFVKPRTAYFNPENNENSMDDCRAYDISSDVIIQLILQSVEQQLRKEETRQKCAVTGSMPETEMESEQLPTISTTAVADPSVITAASVPVASVMKRNRHRRSRYFEQESQQAISTNLNTTSAINSSMERYSRWEDDVFVVYNKDDHEKVKGKSDDDDLFRFAKSQLLLLCVIIVLFVVNVTTMPWTMLLGITFITPFVITAGQLIYVMALLIDWIPRPRFYSITYATAIIADDDEYYRHYDSDNNDSDASSSSNDNDKCLRRFFICHPSRYSLFAWLLKPFKCRANTTMTTRNHLQNSDGWPKCSFKWCRCYGLHSWFTCCLNNESASSYMSSDDSDIESRLGFRNENAIMAATARASPLQQQNRLQHSQPININNTYNKNLLRRRHRQLKRIYQDEERRTYFYWICACCEVIVVLLICLLALLNAFTCEPVEINSINTVHNQLHTHNTITNISGGFNTPTVNSKQQYRSPLICMWPQYAVLTCCLVYLSIAIAFPIYYGSLPTLRMKIGILFVMTCVFAVAFVHFTHKHVFMAASMSSSTPSFLSNSNASQDHRTNNAVTKNNNDHHEIINALVHSDGYRENQQLLKLQNREQQQVTDLNTATATIYAIAFAMATLACFVYKHRLQDKRAHHRIKIDRYMRRLCVLREAHRRTLHTIIPDHVTNLLQKRCINDPNDADDEFEVTQHQQNYVFGENRPIPIRTTHQIQEHIIANLSQPLYQCGYRAIVIMFATVVQQERSMPNTFNSSENSDTNGHHCHKQLALLHNIFSEFDRLLDNQKYQGIIEKIKMLGTNTYMAAVGLQHHDGPIRRQVMLLNETAQKCDESCNLNDQRRKYDVENHDAKENVNVDLKDEIELYNVISANNVVFALDFIREMRRILHCRQTTTLTSVGSSHNSQSTQFVLRVGVDIGPAVAGLIGCNDGIWKRPQFDIWGSTVNVARQMDITGIPGKTQVTNCVYDVMRTLPHSNYKFDVHTNIINKYKIKNTYLVREIFEQDDDHNSVQRSLSNYHNAQLRQNSSFQYESEQSHQLNKQPTPIRPSQYTHRSTPQHLARDQPPLNVVPLVNVHSKHSHYNSVVQQDLRQKCLELQKTPPPPPPRSPPPVTTRRNQYPMQYKFSEECDRYPDIQQRSRGAHSSHSKQEQYQQTRCTSNSTSSTAATYARPLQKQQQQNSVQSNSVPVPPHGLVRIFGDDSQQLSPPHTPTTTEFNPTCTSSNHSTGGTVLNPTLHNHLQPQQIRRPNVLLLKNTTSVSTNKFDANRPLPDPPRSSDTVAGRHRNRDDPRRRRRRQLNQPPTITKQRQEAQQDINNDRCPGVVSPAWPSSSSFRSPISVESFVSESSPPSSLSSSGSTDAGGTTTSNNNYNTTTTASSSDDSFGCTTTEDGGGVDRIDTEDLDTAASSAAISSIHHRYRQQQHLLLHQWSPSTTANSSPVRRSSSFRSPLSAGDNTAESSSSLRSPPVIGHTATTSIGGTQSLNRRYVRPANTTTGAGSNSSRRRRRRQQQQQQQNNPVIVGNSTSPSGNVPDIIGIMNTTSNVSTEKYESTSSSPWKKHQQQQQRRQITSKDQGTDGGAVGPDFTDEIRRILLLDHHRGNVRQQQRGLFKEEEEEEVEVNKHCDEYNDGKEVNDNVAKHLSSSEQLRLCPATVVTTDRKSGKDDKNSQQAEKDTVKSAVIAVPTTVASATVIAANVSSASLFEERERQITEQVKRQQAEVRRILQEHKNNVVAVVRGPATVTTDAISHSRKQRGMALAVESSWSDDESLEPSLLENKHRPQRIGFAVGMSDHEANSSIVTAETEYTTGGDGDDYTTDGDGYTTTGYTTDEAAAPASQQTDMSYATTGCLPGASIARQLDDNLSTMNDTGLTDAEAALSDVNSMIDYNDCNDNSRYGGRRRSSLSSNSLCPYASDSFCEDDDDYNDDGQYFYWDGNHVDNENLELDDDGDDNDSCYNHNHILLQQQSSLTHPTSSISQTDGYTNVDKKRSYQQQFQQSTTLQADDSVTTINITPKPESDVSTATTTKVITTHNPTSISSNTNVNASPNYCTTATNTSSTNTVLDEPPSSSNISKDES</sequence>
<feature type="region of interest" description="Disordered" evidence="12">
    <location>
        <begin position="52"/>
        <end position="76"/>
    </location>
</feature>
<keyword evidence="7" id="KW-0067">ATP-binding</keyword>
<feature type="compositionally biased region" description="Polar residues" evidence="12">
    <location>
        <begin position="2291"/>
        <end position="2309"/>
    </location>
</feature>
<feature type="transmembrane region" description="Helical" evidence="13">
    <location>
        <begin position="951"/>
        <end position="972"/>
    </location>
</feature>
<dbReference type="GO" id="GO:0046872">
    <property type="term" value="F:metal ion binding"/>
    <property type="evidence" value="ECO:0007669"/>
    <property type="project" value="UniProtKB-KW"/>
</dbReference>
<dbReference type="GO" id="GO:0005886">
    <property type="term" value="C:plasma membrane"/>
    <property type="evidence" value="ECO:0007669"/>
    <property type="project" value="TreeGrafter"/>
</dbReference>
<dbReference type="Pfam" id="PF00211">
    <property type="entry name" value="Guanylate_cyc"/>
    <property type="match status" value="2"/>
</dbReference>
<dbReference type="InterPro" id="IPR001054">
    <property type="entry name" value="A/G_cyclase"/>
</dbReference>
<feature type="compositionally biased region" description="Polar residues" evidence="12">
    <location>
        <begin position="1780"/>
        <end position="1810"/>
    </location>
</feature>
<feature type="compositionally biased region" description="Low complexity" evidence="12">
    <location>
        <begin position="2073"/>
        <end position="2132"/>
    </location>
</feature>
<feature type="compositionally biased region" description="Polar residues" evidence="12">
    <location>
        <begin position="2206"/>
        <end position="2217"/>
    </location>
</feature>
<feature type="compositionally biased region" description="Polar residues" evidence="12">
    <location>
        <begin position="2225"/>
        <end position="2237"/>
    </location>
</feature>
<evidence type="ECO:0000256" key="2">
    <source>
        <dbReference type="ARBA" id="ARBA00004141"/>
    </source>
</evidence>
<feature type="region of interest" description="Disordered" evidence="12">
    <location>
        <begin position="1889"/>
        <end position="1987"/>
    </location>
</feature>
<evidence type="ECO:0000313" key="15">
    <source>
        <dbReference type="EMBL" id="KAF0761682.1"/>
    </source>
</evidence>
<dbReference type="Gene3D" id="3.30.70.1230">
    <property type="entry name" value="Nucleotide cyclase"/>
    <property type="match status" value="2"/>
</dbReference>
<feature type="compositionally biased region" description="Low complexity" evidence="12">
    <location>
        <begin position="1928"/>
        <end position="1939"/>
    </location>
</feature>
<organism evidence="15 16">
    <name type="scientific">Aphis craccivora</name>
    <name type="common">Cowpea aphid</name>
    <dbReference type="NCBI Taxonomy" id="307492"/>
    <lineage>
        <taxon>Eukaryota</taxon>
        <taxon>Metazoa</taxon>
        <taxon>Ecdysozoa</taxon>
        <taxon>Arthropoda</taxon>
        <taxon>Hexapoda</taxon>
        <taxon>Insecta</taxon>
        <taxon>Pterygota</taxon>
        <taxon>Neoptera</taxon>
        <taxon>Paraneoptera</taxon>
        <taxon>Hemiptera</taxon>
        <taxon>Sternorrhyncha</taxon>
        <taxon>Aphidomorpha</taxon>
        <taxon>Aphidoidea</taxon>
        <taxon>Aphididae</taxon>
        <taxon>Aphidini</taxon>
        <taxon>Aphis</taxon>
        <taxon>Aphis</taxon>
    </lineage>
</organism>
<evidence type="ECO:0000256" key="13">
    <source>
        <dbReference type="SAM" id="Phobius"/>
    </source>
</evidence>
<feature type="compositionally biased region" description="Polar residues" evidence="12">
    <location>
        <begin position="52"/>
        <end position="61"/>
    </location>
</feature>
<evidence type="ECO:0000256" key="3">
    <source>
        <dbReference type="ARBA" id="ARBA00012201"/>
    </source>
</evidence>
<feature type="region of interest" description="Disordered" evidence="12">
    <location>
        <begin position="2012"/>
        <end position="2151"/>
    </location>
</feature>
<evidence type="ECO:0000256" key="6">
    <source>
        <dbReference type="ARBA" id="ARBA00022741"/>
    </source>
</evidence>
<feature type="compositionally biased region" description="Polar residues" evidence="12">
    <location>
        <begin position="2820"/>
        <end position="2830"/>
    </location>
</feature>
<feature type="transmembrane region" description="Helical" evidence="13">
    <location>
        <begin position="223"/>
        <end position="241"/>
    </location>
</feature>
<feature type="transmembrane region" description="Helical" evidence="13">
    <location>
        <begin position="926"/>
        <end position="945"/>
    </location>
</feature>
<feature type="domain" description="Guanylate cyclase" evidence="14">
    <location>
        <begin position="511"/>
        <end position="684"/>
    </location>
</feature>
<comment type="caution">
    <text evidence="15">The sequence shown here is derived from an EMBL/GenBank/DDBJ whole genome shotgun (WGS) entry which is preliminary data.</text>
</comment>
<feature type="transmembrane region" description="Helical" evidence="13">
    <location>
        <begin position="290"/>
        <end position="310"/>
    </location>
</feature>
<feature type="domain" description="Guanylate cyclase" evidence="14">
    <location>
        <begin position="1648"/>
        <end position="1704"/>
    </location>
</feature>
<dbReference type="PANTHER" id="PTHR45627">
    <property type="entry name" value="ADENYLATE CYCLASE TYPE 1"/>
    <property type="match status" value="1"/>
</dbReference>
<dbReference type="EMBL" id="VUJU01002326">
    <property type="protein sequence ID" value="KAF0761682.1"/>
    <property type="molecule type" value="Genomic_DNA"/>
</dbReference>
<evidence type="ECO:0000256" key="7">
    <source>
        <dbReference type="ARBA" id="ARBA00022840"/>
    </source>
</evidence>
<feature type="compositionally biased region" description="Polar residues" evidence="12">
    <location>
        <begin position="1974"/>
        <end position="1987"/>
    </location>
</feature>
<feature type="transmembrane region" description="Helical" evidence="13">
    <location>
        <begin position="380"/>
        <end position="401"/>
    </location>
</feature>
<dbReference type="SMART" id="SM00044">
    <property type="entry name" value="CYCc"/>
    <property type="match status" value="1"/>
</dbReference>
<feature type="transmembrane region" description="Helical" evidence="13">
    <location>
        <begin position="1162"/>
        <end position="1184"/>
    </location>
</feature>
<keyword evidence="5" id="KW-0479">Metal-binding</keyword>
<feature type="transmembrane region" description="Helical" evidence="13">
    <location>
        <begin position="1239"/>
        <end position="1259"/>
    </location>
</feature>
<feature type="transmembrane region" description="Helical" evidence="13">
    <location>
        <begin position="342"/>
        <end position="360"/>
    </location>
</feature>
<reference evidence="15 16" key="1">
    <citation type="submission" date="2019-08" db="EMBL/GenBank/DDBJ databases">
        <title>Whole genome of Aphis craccivora.</title>
        <authorList>
            <person name="Voronova N.V."/>
            <person name="Shulinski R.S."/>
            <person name="Bandarenka Y.V."/>
            <person name="Zhorov D.G."/>
            <person name="Warner D."/>
        </authorList>
    </citation>
    <scope>NUCLEOTIDE SEQUENCE [LARGE SCALE GENOMIC DNA]</scope>
    <source>
        <strain evidence="15">180601</strain>
        <tissue evidence="15">Whole Body</tissue>
    </source>
</reference>
<dbReference type="GO" id="GO:0004016">
    <property type="term" value="F:adenylate cyclase activity"/>
    <property type="evidence" value="ECO:0007669"/>
    <property type="project" value="UniProtKB-EC"/>
</dbReference>
<evidence type="ECO:0000313" key="16">
    <source>
        <dbReference type="Proteomes" id="UP000478052"/>
    </source>
</evidence>
<feature type="transmembrane region" description="Helical" evidence="13">
    <location>
        <begin position="146"/>
        <end position="167"/>
    </location>
</feature>
<evidence type="ECO:0000259" key="14">
    <source>
        <dbReference type="PROSITE" id="PS50125"/>
    </source>
</evidence>
<feature type="transmembrane region" description="Helical" evidence="13">
    <location>
        <begin position="1271"/>
        <end position="1288"/>
    </location>
</feature>
<evidence type="ECO:0000256" key="4">
    <source>
        <dbReference type="ARBA" id="ARBA00022692"/>
    </source>
</evidence>
<keyword evidence="11" id="KW-0456">Lyase</keyword>
<feature type="compositionally biased region" description="Polar residues" evidence="12">
    <location>
        <begin position="2244"/>
        <end position="2254"/>
    </location>
</feature>
<keyword evidence="16" id="KW-1185">Reference proteome</keyword>
<accession>A0A6G0YUK6</accession>
<evidence type="ECO:0000256" key="11">
    <source>
        <dbReference type="ARBA" id="ARBA00023239"/>
    </source>
</evidence>
<dbReference type="PANTHER" id="PTHR45627:SF12">
    <property type="entry name" value="ADENYLATE CYCLASE TYPE 2"/>
    <property type="match status" value="1"/>
</dbReference>
<feature type="region of interest" description="Disordered" evidence="12">
    <location>
        <begin position="2184"/>
        <end position="2337"/>
    </location>
</feature>
<feature type="transmembrane region" description="Helical" evidence="13">
    <location>
        <begin position="196"/>
        <end position="214"/>
    </location>
</feature>
<evidence type="ECO:0000256" key="5">
    <source>
        <dbReference type="ARBA" id="ARBA00022723"/>
    </source>
</evidence>
<feature type="compositionally biased region" description="Polar residues" evidence="12">
    <location>
        <begin position="2050"/>
        <end position="2067"/>
    </location>
</feature>
<feature type="compositionally biased region" description="Pro residues" evidence="12">
    <location>
        <begin position="1852"/>
        <end position="1864"/>
    </location>
</feature>
<evidence type="ECO:0000256" key="9">
    <source>
        <dbReference type="ARBA" id="ARBA00022989"/>
    </source>
</evidence>
<dbReference type="GO" id="GO:0035556">
    <property type="term" value="P:intracellular signal transduction"/>
    <property type="evidence" value="ECO:0007669"/>
    <property type="project" value="InterPro"/>
</dbReference>
<keyword evidence="4 13" id="KW-0812">Transmembrane</keyword>
<feature type="compositionally biased region" description="Polar residues" evidence="12">
    <location>
        <begin position="1899"/>
        <end position="1909"/>
    </location>
</feature>
<feature type="compositionally biased region" description="Low complexity" evidence="12">
    <location>
        <begin position="1910"/>
        <end position="1920"/>
    </location>
</feature>
<keyword evidence="9 13" id="KW-1133">Transmembrane helix</keyword>
<dbReference type="InterPro" id="IPR029787">
    <property type="entry name" value="Nucleotide_cyclase"/>
</dbReference>
<evidence type="ECO:0000256" key="10">
    <source>
        <dbReference type="ARBA" id="ARBA00023136"/>
    </source>
</evidence>
<dbReference type="EC" id="4.6.1.1" evidence="3"/>
<name>A0A6G0YUK6_APHCR</name>
<feature type="region of interest" description="Disordered" evidence="12">
    <location>
        <begin position="2807"/>
        <end position="2830"/>
    </location>
</feature>
<keyword evidence="6" id="KW-0547">Nucleotide-binding</keyword>
<feature type="region of interest" description="Disordered" evidence="12">
    <location>
        <begin position="1780"/>
        <end position="1817"/>
    </location>
</feature>
<feature type="region of interest" description="Disordered" evidence="12">
    <location>
        <begin position="1848"/>
        <end position="1869"/>
    </location>
</feature>
<dbReference type="GO" id="GO:0005524">
    <property type="term" value="F:ATP binding"/>
    <property type="evidence" value="ECO:0007669"/>
    <property type="project" value="UniProtKB-KW"/>
</dbReference>
<dbReference type="Proteomes" id="UP000478052">
    <property type="component" value="Unassembled WGS sequence"/>
</dbReference>
<dbReference type="GO" id="GO:0007189">
    <property type="term" value="P:adenylate cyclase-activating G protein-coupled receptor signaling pathway"/>
    <property type="evidence" value="ECO:0007669"/>
    <property type="project" value="TreeGrafter"/>
</dbReference>
<dbReference type="SUPFAM" id="SSF55073">
    <property type="entry name" value="Nucleotide cyclase"/>
    <property type="match status" value="2"/>
</dbReference>
<dbReference type="CDD" id="cd07302">
    <property type="entry name" value="CHD"/>
    <property type="match status" value="1"/>
</dbReference>
<dbReference type="OrthoDB" id="6609873at2759"/>
<evidence type="ECO:0000256" key="8">
    <source>
        <dbReference type="ARBA" id="ARBA00022842"/>
    </source>
</evidence>
<comment type="catalytic activity">
    <reaction evidence="1">
        <text>ATP = 3',5'-cyclic AMP + diphosphate</text>
        <dbReference type="Rhea" id="RHEA:15389"/>
        <dbReference type="ChEBI" id="CHEBI:30616"/>
        <dbReference type="ChEBI" id="CHEBI:33019"/>
        <dbReference type="ChEBI" id="CHEBI:58165"/>
        <dbReference type="EC" id="4.6.1.1"/>
    </reaction>
</comment>
<gene>
    <name evidence="15" type="ORF">FWK35_00014347</name>
</gene>
<feature type="compositionally biased region" description="Low complexity" evidence="12">
    <location>
        <begin position="1963"/>
        <end position="1973"/>
    </location>
</feature>
<feature type="compositionally biased region" description="Polar residues" evidence="12">
    <location>
        <begin position="2269"/>
        <end position="2282"/>
    </location>
</feature>
<evidence type="ECO:0000256" key="1">
    <source>
        <dbReference type="ARBA" id="ARBA00001593"/>
    </source>
</evidence>
<comment type="subcellular location">
    <subcellularLocation>
        <location evidence="2">Membrane</location>
        <topology evidence="2">Multi-pass membrane protein</topology>
    </subcellularLocation>
</comment>
<protein>
    <recommendedName>
        <fullName evidence="3">adenylate cyclase</fullName>
        <ecNumber evidence="3">4.6.1.1</ecNumber>
    </recommendedName>
</protein>
<evidence type="ECO:0000256" key="12">
    <source>
        <dbReference type="SAM" id="MobiDB-lite"/>
    </source>
</evidence>
<keyword evidence="8" id="KW-0460">Magnesium</keyword>
<dbReference type="PROSITE" id="PS50125">
    <property type="entry name" value="GUANYLATE_CYCLASE_2"/>
    <property type="match status" value="2"/>
</dbReference>
<feature type="compositionally biased region" description="Polar residues" evidence="12">
    <location>
        <begin position="2133"/>
        <end position="2142"/>
    </location>
</feature>
<feature type="compositionally biased region" description="Low complexity" evidence="12">
    <location>
        <begin position="2190"/>
        <end position="2204"/>
    </location>
</feature>
<feature type="compositionally biased region" description="Basic and acidic residues" evidence="12">
    <location>
        <begin position="65"/>
        <end position="76"/>
    </location>
</feature>
<keyword evidence="10 13" id="KW-0472">Membrane</keyword>